<dbReference type="PANTHER" id="PTHR20922:SF13">
    <property type="entry name" value="DNL-TYPE ZINC FINGER PROTEIN"/>
    <property type="match status" value="1"/>
</dbReference>
<feature type="region of interest" description="Disordered" evidence="5">
    <location>
        <begin position="181"/>
        <end position="227"/>
    </location>
</feature>
<evidence type="ECO:0000256" key="1">
    <source>
        <dbReference type="ARBA" id="ARBA00022723"/>
    </source>
</evidence>
<evidence type="ECO:0000256" key="4">
    <source>
        <dbReference type="PROSITE-ProRule" id="PRU00834"/>
    </source>
</evidence>
<keyword evidence="8" id="KW-1185">Reference proteome</keyword>
<dbReference type="InterPro" id="IPR024158">
    <property type="entry name" value="Mt_import_TIM15"/>
</dbReference>
<reference evidence="7 8" key="1">
    <citation type="journal article" date="2024" name="Commun. Biol.">
        <title>Comparative genomic analysis of thermophilic fungi reveals convergent evolutionary adaptations and gene losses.</title>
        <authorList>
            <person name="Steindorff A.S."/>
            <person name="Aguilar-Pontes M.V."/>
            <person name="Robinson A.J."/>
            <person name="Andreopoulos B."/>
            <person name="LaButti K."/>
            <person name="Kuo A."/>
            <person name="Mondo S."/>
            <person name="Riley R."/>
            <person name="Otillar R."/>
            <person name="Haridas S."/>
            <person name="Lipzen A."/>
            <person name="Grimwood J."/>
            <person name="Schmutz J."/>
            <person name="Clum A."/>
            <person name="Reid I.D."/>
            <person name="Moisan M.C."/>
            <person name="Butler G."/>
            <person name="Nguyen T.T.M."/>
            <person name="Dewar K."/>
            <person name="Conant G."/>
            <person name="Drula E."/>
            <person name="Henrissat B."/>
            <person name="Hansel C."/>
            <person name="Singer S."/>
            <person name="Hutchinson M.I."/>
            <person name="de Vries R.P."/>
            <person name="Natvig D.O."/>
            <person name="Powell A.J."/>
            <person name="Tsang A."/>
            <person name="Grigoriev I.V."/>
        </authorList>
    </citation>
    <scope>NUCLEOTIDE SEQUENCE [LARGE SCALE GENOMIC DNA]</scope>
    <source>
        <strain evidence="7 8">ATCC 22073</strain>
    </source>
</reference>
<dbReference type="EMBL" id="JAZGUE010000002">
    <property type="protein sequence ID" value="KAL2270271.1"/>
    <property type="molecule type" value="Genomic_DNA"/>
</dbReference>
<organism evidence="7 8">
    <name type="scientific">Remersonia thermophila</name>
    <dbReference type="NCBI Taxonomy" id="72144"/>
    <lineage>
        <taxon>Eukaryota</taxon>
        <taxon>Fungi</taxon>
        <taxon>Dikarya</taxon>
        <taxon>Ascomycota</taxon>
        <taxon>Pezizomycotina</taxon>
        <taxon>Sordariomycetes</taxon>
        <taxon>Sordariomycetidae</taxon>
        <taxon>Sordariales</taxon>
        <taxon>Sordariales incertae sedis</taxon>
        <taxon>Remersonia</taxon>
    </lineage>
</organism>
<keyword evidence="2 4" id="KW-0863">Zinc-finger</keyword>
<name>A0ABR4DIQ4_9PEZI</name>
<feature type="compositionally biased region" description="Basic and acidic residues" evidence="5">
    <location>
        <begin position="216"/>
        <end position="227"/>
    </location>
</feature>
<dbReference type="PROSITE" id="PS51501">
    <property type="entry name" value="ZF_DNL"/>
    <property type="match status" value="1"/>
</dbReference>
<dbReference type="PANTHER" id="PTHR20922">
    <property type="entry name" value="DNL-TYPE ZINC FINGER PROTEIN"/>
    <property type="match status" value="1"/>
</dbReference>
<feature type="domain" description="DNL-type" evidence="6">
    <location>
        <begin position="90"/>
        <end position="185"/>
    </location>
</feature>
<gene>
    <name evidence="7" type="ORF">VTJ83DRAFT_2455</name>
</gene>
<dbReference type="InterPro" id="IPR007853">
    <property type="entry name" value="Znf_DNL-typ"/>
</dbReference>
<dbReference type="Proteomes" id="UP001600064">
    <property type="component" value="Unassembled WGS sequence"/>
</dbReference>
<proteinExistence type="predicted"/>
<dbReference type="GeneID" id="98123371"/>
<accession>A0ABR4DIQ4</accession>
<dbReference type="Pfam" id="PF05180">
    <property type="entry name" value="zf-DNL"/>
    <property type="match status" value="1"/>
</dbReference>
<evidence type="ECO:0000313" key="8">
    <source>
        <dbReference type="Proteomes" id="UP001600064"/>
    </source>
</evidence>
<evidence type="ECO:0000256" key="3">
    <source>
        <dbReference type="ARBA" id="ARBA00022833"/>
    </source>
</evidence>
<keyword evidence="3" id="KW-0862">Zinc</keyword>
<feature type="region of interest" description="Disordered" evidence="5">
    <location>
        <begin position="1"/>
        <end position="94"/>
    </location>
</feature>
<evidence type="ECO:0000256" key="2">
    <source>
        <dbReference type="ARBA" id="ARBA00022771"/>
    </source>
</evidence>
<protein>
    <recommendedName>
        <fullName evidence="6">DNL-type domain-containing protein</fullName>
    </recommendedName>
</protein>
<evidence type="ECO:0000313" key="7">
    <source>
        <dbReference type="EMBL" id="KAL2270271.1"/>
    </source>
</evidence>
<dbReference type="RefSeq" id="XP_070868995.1">
    <property type="nucleotide sequence ID" value="XM_071008727.1"/>
</dbReference>
<evidence type="ECO:0000256" key="5">
    <source>
        <dbReference type="SAM" id="MobiDB-lite"/>
    </source>
</evidence>
<sequence>MASKRILTSLPTTLPRLAPKAPTLRPPLSSARRTLLPPAGRVTPVTLRLAHSIPRPRKPSSSPSTPQQPAQSASSSSSTTPTPTAPTPKHLQPHYELTFTCNPCGTRSRHRVSKHGYHKGSVLVACPSCKARHVISDHLKIFGDKAMTVEDILRAKGEAVKRGVLQPLGGEGEEEVVEVWDDGTVTEREPWVEPPKRVLTEEEKNLPPGATFKTVRPGEGKKEGSEE</sequence>
<keyword evidence="1" id="KW-0479">Metal-binding</keyword>
<feature type="compositionally biased region" description="Basic and acidic residues" evidence="5">
    <location>
        <begin position="185"/>
        <end position="205"/>
    </location>
</feature>
<feature type="compositionally biased region" description="Low complexity" evidence="5">
    <location>
        <begin position="59"/>
        <end position="82"/>
    </location>
</feature>
<evidence type="ECO:0000259" key="6">
    <source>
        <dbReference type="PROSITE" id="PS51501"/>
    </source>
</evidence>
<comment type="caution">
    <text evidence="7">The sequence shown here is derived from an EMBL/GenBank/DDBJ whole genome shotgun (WGS) entry which is preliminary data.</text>
</comment>